<keyword evidence="10" id="KW-1185">Reference proteome</keyword>
<dbReference type="Pfam" id="PF13519">
    <property type="entry name" value="VWA_2"/>
    <property type="match status" value="1"/>
</dbReference>
<evidence type="ECO:0000313" key="10">
    <source>
        <dbReference type="Proteomes" id="UP000679725"/>
    </source>
</evidence>
<comment type="caution">
    <text evidence="9">The sequence shown here is derived from an EMBL/GenBank/DDBJ whole genome shotgun (WGS) entry which is preliminary data.</text>
</comment>
<dbReference type="InterPro" id="IPR000523">
    <property type="entry name" value="Mg_chelatse_chII-like_cat_dom"/>
</dbReference>
<dbReference type="CDD" id="cd01451">
    <property type="entry name" value="vWA_Magnesium_chelatase"/>
    <property type="match status" value="1"/>
</dbReference>
<reference evidence="9 10" key="1">
    <citation type="submission" date="2021-04" db="EMBL/GenBank/DDBJ databases">
        <authorList>
            <person name="Rodrigo-Torres L."/>
            <person name="Arahal R. D."/>
            <person name="Lucena T."/>
        </authorList>
    </citation>
    <scope>NUCLEOTIDE SEQUENCE [LARGE SCALE GENOMIC DNA]</scope>
    <source>
        <strain evidence="9 10">CECT 9623</strain>
    </source>
</reference>
<dbReference type="InterPro" id="IPR052989">
    <property type="entry name" value="Mg-chelatase_DI-like"/>
</dbReference>
<name>A0ABM8UVN4_9BACT</name>
<comment type="pathway">
    <text evidence="1">Porphyrin-containing compound metabolism; bacteriochlorophyll biosynthesis.</text>
</comment>
<dbReference type="PANTHER" id="PTHR35023">
    <property type="entry name" value="CHELATASE-RELATED"/>
    <property type="match status" value="1"/>
</dbReference>
<dbReference type="Gene3D" id="1.10.8.80">
    <property type="entry name" value="Magnesium chelatase subunit I, C-Terminal domain"/>
    <property type="match status" value="1"/>
</dbReference>
<dbReference type="Proteomes" id="UP000679725">
    <property type="component" value="Unassembled WGS sequence"/>
</dbReference>
<feature type="domain" description="VWFA" evidence="8">
    <location>
        <begin position="451"/>
        <end position="632"/>
    </location>
</feature>
<keyword evidence="3" id="KW-0547">Nucleotide-binding</keyword>
<feature type="compositionally biased region" description="Low complexity" evidence="7">
    <location>
        <begin position="309"/>
        <end position="320"/>
    </location>
</feature>
<dbReference type="InterPro" id="IPR025943">
    <property type="entry name" value="Sigma_54_int_dom_ATP-bd_2"/>
</dbReference>
<evidence type="ECO:0000259" key="8">
    <source>
        <dbReference type="PROSITE" id="PS50234"/>
    </source>
</evidence>
<dbReference type="RefSeq" id="WP_215235632.1">
    <property type="nucleotide sequence ID" value="NZ_CAJRAU010000007.1"/>
</dbReference>
<dbReference type="InterPro" id="IPR041628">
    <property type="entry name" value="ChlI/MoxR_AAA_lid"/>
</dbReference>
<gene>
    <name evidence="9" type="ORF">DYBT9623_04348</name>
</gene>
<dbReference type="EMBL" id="CAJRAU010000007">
    <property type="protein sequence ID" value="CAG5072806.1"/>
    <property type="molecule type" value="Genomic_DNA"/>
</dbReference>
<dbReference type="InterPro" id="IPR036465">
    <property type="entry name" value="vWFA_dom_sf"/>
</dbReference>
<dbReference type="CDD" id="cd00009">
    <property type="entry name" value="AAA"/>
    <property type="match status" value="1"/>
</dbReference>
<organism evidence="9 10">
    <name type="scientific">Dyadobacter linearis</name>
    <dbReference type="NCBI Taxonomy" id="2823330"/>
    <lineage>
        <taxon>Bacteria</taxon>
        <taxon>Pseudomonadati</taxon>
        <taxon>Bacteroidota</taxon>
        <taxon>Cytophagia</taxon>
        <taxon>Cytophagales</taxon>
        <taxon>Spirosomataceae</taxon>
        <taxon>Dyadobacter</taxon>
    </lineage>
</organism>
<dbReference type="Pfam" id="PF01078">
    <property type="entry name" value="Mg_chelatase"/>
    <property type="match status" value="1"/>
</dbReference>
<evidence type="ECO:0000256" key="4">
    <source>
        <dbReference type="ARBA" id="ARBA00022840"/>
    </source>
</evidence>
<dbReference type="PANTHER" id="PTHR35023:SF1">
    <property type="entry name" value="MG-PROTOPORPHYRIN IX CHELATASE"/>
    <property type="match status" value="1"/>
</dbReference>
<dbReference type="SUPFAM" id="SSF52540">
    <property type="entry name" value="P-loop containing nucleoside triphosphate hydrolases"/>
    <property type="match status" value="1"/>
</dbReference>
<dbReference type="InterPro" id="IPR041702">
    <property type="entry name" value="BchD/ChlD_VWA"/>
</dbReference>
<dbReference type="Pfam" id="PF17863">
    <property type="entry name" value="AAA_lid_2"/>
    <property type="match status" value="1"/>
</dbReference>
<dbReference type="SMART" id="SM00327">
    <property type="entry name" value="VWA"/>
    <property type="match status" value="1"/>
</dbReference>
<feature type="compositionally biased region" description="Polar residues" evidence="7">
    <location>
        <begin position="291"/>
        <end position="308"/>
    </location>
</feature>
<sequence length="637" mass="67770">MQHYPFTAIVGQEKLKQALLLCAVNPGIGGVLIKGEKGTAKTTAARGLQSVMPLVSELETATSVPFVDLPIGASEDRVLGSLDLQAILSEKKKQLLPGLLAAAHGGILYIDEVNLLPDHLVDILLDVAASGVNTIQREGLSASHPAKFILIGTMNPEEGNLRPQFLDRFGLMVEVGGDFDVLSRIEVVKRRMAFEANPHSFCQDYENEQNVLKVRIANAQNLLPSVEMPDGLLSLISQLCIESGIASLRADIVMYKTAITIAALENRLLVNTADITQAAALVLAHRRSKRMQSPNPGSQSPNGESELQNSDNQSANPKNNNKPKEESNVSPESEPGNDESSIDKSNAEGECGEGKCADSPDEKIFGINVNVEAPALQVKPAGNVNDWLEGRRSKASGTPQGFKIRTEAGFAGKNIAPTETLLNAIIRNPDNISIKKEDVHYAIKSGKTGHLILFVVDASGSMSAGKRMEAVKGSVLSLLNDAYQKRDAIGVIAFRGVEATVLLSPTSSTEMAEAALTNLPTGGRTPLAHALQLASDILQQHARKSDSKPLLILLSDGKANVPLPGGGDAWAQALECAVAIRMSGVEAMVMDTENGFLRMGRAAELAAALGAECVSLDTLSEQNLTKKVSSKLNLQAK</sequence>
<protein>
    <recommendedName>
        <fullName evidence="5">Mg-protoporphyrin IX chelatase</fullName>
    </recommendedName>
</protein>
<dbReference type="PROSITE" id="PS50234">
    <property type="entry name" value="VWFA"/>
    <property type="match status" value="1"/>
</dbReference>
<dbReference type="InterPro" id="IPR027417">
    <property type="entry name" value="P-loop_NTPase"/>
</dbReference>
<dbReference type="PROSITE" id="PS00676">
    <property type="entry name" value="SIGMA54_INTERACT_2"/>
    <property type="match status" value="1"/>
</dbReference>
<evidence type="ECO:0000256" key="3">
    <source>
        <dbReference type="ARBA" id="ARBA00022741"/>
    </source>
</evidence>
<dbReference type="InterPro" id="IPR002035">
    <property type="entry name" value="VWF_A"/>
</dbReference>
<evidence type="ECO:0000313" key="9">
    <source>
        <dbReference type="EMBL" id="CAG5072806.1"/>
    </source>
</evidence>
<dbReference type="Gene3D" id="3.40.50.410">
    <property type="entry name" value="von Willebrand factor, type A domain"/>
    <property type="match status" value="1"/>
</dbReference>
<accession>A0ABM8UVN4</accession>
<feature type="region of interest" description="Disordered" evidence="7">
    <location>
        <begin position="286"/>
        <end position="359"/>
    </location>
</feature>
<dbReference type="Gene3D" id="3.40.50.300">
    <property type="entry name" value="P-loop containing nucleotide triphosphate hydrolases"/>
    <property type="match status" value="1"/>
</dbReference>
<comment type="function">
    <text evidence="6">Involved in bacteriochlorophyll biosynthesis; introduces a magnesium ion into protoporphyrin IX to yield Mg-protoporphyrin IX.</text>
</comment>
<keyword evidence="4" id="KW-0067">ATP-binding</keyword>
<dbReference type="SUPFAM" id="SSF53300">
    <property type="entry name" value="vWA-like"/>
    <property type="match status" value="1"/>
</dbReference>
<feature type="compositionally biased region" description="Basic and acidic residues" evidence="7">
    <location>
        <begin position="341"/>
        <end position="359"/>
    </location>
</feature>
<evidence type="ECO:0000256" key="1">
    <source>
        <dbReference type="ARBA" id="ARBA00004800"/>
    </source>
</evidence>
<evidence type="ECO:0000256" key="7">
    <source>
        <dbReference type="SAM" id="MobiDB-lite"/>
    </source>
</evidence>
<comment type="similarity">
    <text evidence="2">Belongs to the Mg-chelatase subunits D/I family.</text>
</comment>
<evidence type="ECO:0000256" key="6">
    <source>
        <dbReference type="ARBA" id="ARBA00053551"/>
    </source>
</evidence>
<evidence type="ECO:0000256" key="2">
    <source>
        <dbReference type="ARBA" id="ARBA00005799"/>
    </source>
</evidence>
<proteinExistence type="inferred from homology"/>
<evidence type="ECO:0000256" key="5">
    <source>
        <dbReference type="ARBA" id="ARBA00030759"/>
    </source>
</evidence>